<keyword evidence="5" id="KW-1185">Reference proteome</keyword>
<dbReference type="EMBL" id="CP010803">
    <property type="protein sequence ID" value="AJY45551.1"/>
    <property type="molecule type" value="Genomic_DNA"/>
</dbReference>
<accession>A0A0D5LN41</accession>
<dbReference type="KEGG" id="mey:TM49_07380"/>
<dbReference type="GO" id="GO:0004497">
    <property type="term" value="F:monooxygenase activity"/>
    <property type="evidence" value="ECO:0007669"/>
    <property type="project" value="UniProtKB-KW"/>
</dbReference>
<organism evidence="4 5">
    <name type="scientific">Martelella endophytica</name>
    <dbReference type="NCBI Taxonomy" id="1486262"/>
    <lineage>
        <taxon>Bacteria</taxon>
        <taxon>Pseudomonadati</taxon>
        <taxon>Pseudomonadota</taxon>
        <taxon>Alphaproteobacteria</taxon>
        <taxon>Hyphomicrobiales</taxon>
        <taxon>Aurantimonadaceae</taxon>
        <taxon>Martelella</taxon>
    </lineage>
</organism>
<reference evidence="4 5" key="1">
    <citation type="journal article" date="2015" name="Genome Announc.">
        <title>Complete genome sequence of Martelella endophytica YC6887, which has antifungal activity associated with a halophyte.</title>
        <authorList>
            <person name="Khan A."/>
            <person name="Khan H."/>
            <person name="Chung E.J."/>
            <person name="Hossain M.T."/>
            <person name="Chung Y.R."/>
        </authorList>
    </citation>
    <scope>NUCLEOTIDE SEQUENCE [LARGE SCALE GENOMIC DNA]</scope>
    <source>
        <strain evidence="4">YC6887</strain>
    </source>
</reference>
<dbReference type="RefSeq" id="WP_045680254.1">
    <property type="nucleotide sequence ID" value="NZ_CP010803.1"/>
</dbReference>
<dbReference type="InterPro" id="IPR002938">
    <property type="entry name" value="FAD-bd"/>
</dbReference>
<dbReference type="PRINTS" id="PR00420">
    <property type="entry name" value="RNGMNOXGNASE"/>
</dbReference>
<dbReference type="Gene3D" id="3.50.50.60">
    <property type="entry name" value="FAD/NAD(P)-binding domain"/>
    <property type="match status" value="1"/>
</dbReference>
<proteinExistence type="predicted"/>
<evidence type="ECO:0000313" key="5">
    <source>
        <dbReference type="Proteomes" id="UP000032611"/>
    </source>
</evidence>
<dbReference type="InterPro" id="IPR050493">
    <property type="entry name" value="FAD-dep_Monooxygenase_BioMet"/>
</dbReference>
<feature type="domain" description="FAD-binding" evidence="3">
    <location>
        <begin position="3"/>
        <end position="322"/>
    </location>
</feature>
<dbReference type="GO" id="GO:0071949">
    <property type="term" value="F:FAD binding"/>
    <property type="evidence" value="ECO:0007669"/>
    <property type="project" value="InterPro"/>
</dbReference>
<dbReference type="PATRIC" id="fig|1486262.3.peg.1522"/>
<evidence type="ECO:0000256" key="2">
    <source>
        <dbReference type="ARBA" id="ARBA00023033"/>
    </source>
</evidence>
<dbReference type="SUPFAM" id="SSF51905">
    <property type="entry name" value="FAD/NAD(P)-binding domain"/>
    <property type="match status" value="1"/>
</dbReference>
<evidence type="ECO:0000256" key="1">
    <source>
        <dbReference type="ARBA" id="ARBA00023002"/>
    </source>
</evidence>
<evidence type="ECO:0000313" key="4">
    <source>
        <dbReference type="EMBL" id="AJY45551.1"/>
    </source>
</evidence>
<keyword evidence="2" id="KW-0503">Monooxygenase</keyword>
<gene>
    <name evidence="4" type="ORF">TM49_07380</name>
</gene>
<evidence type="ECO:0000259" key="3">
    <source>
        <dbReference type="Pfam" id="PF01494"/>
    </source>
</evidence>
<dbReference type="OrthoDB" id="4230779at2"/>
<name>A0A0D5LN41_MAREN</name>
<dbReference type="Pfam" id="PF01494">
    <property type="entry name" value="FAD_binding_3"/>
    <property type="match status" value="1"/>
</dbReference>
<dbReference type="PANTHER" id="PTHR13789:SF309">
    <property type="entry name" value="PUTATIVE (AFU_ORTHOLOGUE AFUA_6G14510)-RELATED"/>
    <property type="match status" value="1"/>
</dbReference>
<dbReference type="STRING" id="1486262.TM49_07380"/>
<dbReference type="InterPro" id="IPR036188">
    <property type="entry name" value="FAD/NAD-bd_sf"/>
</dbReference>
<keyword evidence="1" id="KW-0560">Oxidoreductase</keyword>
<dbReference type="PANTHER" id="PTHR13789">
    <property type="entry name" value="MONOOXYGENASE"/>
    <property type="match status" value="1"/>
</dbReference>
<dbReference type="HOGENOM" id="CLU_009665_19_5_5"/>
<dbReference type="AlphaFoldDB" id="A0A0D5LN41"/>
<dbReference type="Proteomes" id="UP000032611">
    <property type="component" value="Chromosome"/>
</dbReference>
<protein>
    <recommendedName>
        <fullName evidence="3">FAD-binding domain-containing protein</fullName>
    </recommendedName>
</protein>
<sequence length="367" mass="40350">MRILIVGAGIAGLAARRALVRRGFSVKIVERNPSAGLGGAGLFLPGNGVRALCRLGLGAELFRLSHAVNAQRFHDERGRLLTSVDTNRYWRDVAPCRAIRRSDLWQLLDDGMEPAECGQVIDLSNTGLGCRVTYADGRTENVDLVIGADGIHSSVRALAFPQAPDPEYVGNVCWRFIVPKTCSVDEWSVMLGEDRSLLAKPISKSELYIYADMSAARTAIGNYSDETPLLPLFGSIAGPLRHALELSRDTVVHFAALERLKLSRWVENRVVLIGDAAHASPPSMAQGACLAIEDALVLADELSARARVDLALSFYEQRQKVRADWVHRQCAARDKMRRLPPAVRNALLRFGGGAIYRRNYSLLRKPL</sequence>